<proteinExistence type="predicted"/>
<dbReference type="OrthoDB" id="33260at2157"/>
<feature type="domain" description="VWFA" evidence="1">
    <location>
        <begin position="39"/>
        <end position="206"/>
    </location>
</feature>
<accession>A0A650CFK6</accession>
<reference evidence="3 4" key="1">
    <citation type="submission" date="2019-10" db="EMBL/GenBank/DDBJ databases">
        <title>Genome Sequences from Six Type Strain Members of the Archaeal Family Sulfolobaceae: Acidianus ambivalens, Acidianus infernus, Metallosphaera prunae, Stygiolobus azoricus, Sulfolobus metallicus, and Sulfurisphaera ohwakuensis.</title>
        <authorList>
            <person name="Counts J.A."/>
            <person name="Kelly R.M."/>
        </authorList>
    </citation>
    <scope>NUCLEOTIDE SEQUENCE [LARGE SCALE GENOMIC DNA]</scope>
    <source>
        <strain evidence="3 4">TA-1</strain>
    </source>
</reference>
<dbReference type="SMART" id="SM00327">
    <property type="entry name" value="VWA"/>
    <property type="match status" value="1"/>
</dbReference>
<dbReference type="KEGG" id="soh:D1869_03940"/>
<dbReference type="InterPro" id="IPR002035">
    <property type="entry name" value="VWF_A"/>
</dbReference>
<dbReference type="Proteomes" id="UP000427373">
    <property type="component" value="Chromosome"/>
</dbReference>
<dbReference type="AlphaFoldDB" id="A0A650CFK6"/>
<dbReference type="Pfam" id="PF00092">
    <property type="entry name" value="VWA"/>
    <property type="match status" value="1"/>
</dbReference>
<dbReference type="InterPro" id="IPR036465">
    <property type="entry name" value="vWFA_dom_sf"/>
</dbReference>
<dbReference type="InterPro" id="IPR040929">
    <property type="entry name" value="ArnB_C"/>
</dbReference>
<dbReference type="Gene3D" id="3.40.50.410">
    <property type="entry name" value="von Willebrand factor, type A domain"/>
    <property type="match status" value="1"/>
</dbReference>
<dbReference type="Pfam" id="PF18677">
    <property type="entry name" value="ArnB_C"/>
    <property type="match status" value="1"/>
</dbReference>
<dbReference type="PROSITE" id="PS50234">
    <property type="entry name" value="VWFA"/>
    <property type="match status" value="1"/>
</dbReference>
<evidence type="ECO:0000313" key="5">
    <source>
        <dbReference type="Proteomes" id="UP000582213"/>
    </source>
</evidence>
<dbReference type="PANTHER" id="PTHR45737">
    <property type="entry name" value="VON WILLEBRAND FACTOR A DOMAIN-CONTAINING PROTEIN 5A"/>
    <property type="match status" value="1"/>
</dbReference>
<dbReference type="SUPFAM" id="SSF53300">
    <property type="entry name" value="vWA-like"/>
    <property type="match status" value="1"/>
</dbReference>
<dbReference type="GeneID" id="42800369"/>
<dbReference type="RefSeq" id="WP_156014002.1">
    <property type="nucleotide sequence ID" value="NZ_CP045484.1"/>
</dbReference>
<evidence type="ECO:0000313" key="2">
    <source>
        <dbReference type="EMBL" id="MBB5254359.1"/>
    </source>
</evidence>
<sequence length="378" mass="41470">MTISARLEFSHKYSFTSPVRGVFRLILVPERVSVATGFHYIILLDTSGSMAGIKIETAKQGALQLLNKIPPGNKITFITFSSTVNTLIEFADTSGSVGETISSVTAQGNTVLYTALSTAIQIAKKHEMPGYIILLTDGNPTDLTNTDAYEKLQFPDGFKVISFGIGDDYNEQLLKILADKTGGILNHIQDPMEIANSLPQAAVTQVGAKNVIVEINSPSPIKLLNYSGPPVKLGAIEGVVRIFGETSIPPNFNGNILNVRVTYEDPATNRTENIIAVSQVTPASNSQVFLSGINNDILNEYQYYELMNKLVTQVNSNNLAEATRTLQQMSQLAEQTRRIELMETTRRLQQSIETTRRLGNVEQTKKIITSEATKKLRS</sequence>
<evidence type="ECO:0000259" key="1">
    <source>
        <dbReference type="PROSITE" id="PS50234"/>
    </source>
</evidence>
<dbReference type="EMBL" id="CP045484">
    <property type="protein sequence ID" value="QGR16445.1"/>
    <property type="molecule type" value="Genomic_DNA"/>
</dbReference>
<evidence type="ECO:0000313" key="3">
    <source>
        <dbReference type="EMBL" id="QGR16445.1"/>
    </source>
</evidence>
<dbReference type="Proteomes" id="UP000582213">
    <property type="component" value="Unassembled WGS sequence"/>
</dbReference>
<gene>
    <name evidence="3" type="ORF">D1869_03940</name>
    <name evidence="2" type="ORF">HNQ62_002133</name>
</gene>
<dbReference type="PANTHER" id="PTHR45737:SF6">
    <property type="entry name" value="VON WILLEBRAND FACTOR A DOMAIN-CONTAINING PROTEIN 5A"/>
    <property type="match status" value="1"/>
</dbReference>
<organism evidence="3 4">
    <name type="scientific">Sulfurisphaera ohwakuensis</name>
    <dbReference type="NCBI Taxonomy" id="69656"/>
    <lineage>
        <taxon>Archaea</taxon>
        <taxon>Thermoproteota</taxon>
        <taxon>Thermoprotei</taxon>
        <taxon>Sulfolobales</taxon>
        <taxon>Sulfolobaceae</taxon>
        <taxon>Sulfurisphaera</taxon>
    </lineage>
</organism>
<evidence type="ECO:0000313" key="4">
    <source>
        <dbReference type="Proteomes" id="UP000427373"/>
    </source>
</evidence>
<keyword evidence="4" id="KW-1185">Reference proteome</keyword>
<dbReference type="EMBL" id="JACHFY010000014">
    <property type="protein sequence ID" value="MBB5254359.1"/>
    <property type="molecule type" value="Genomic_DNA"/>
</dbReference>
<protein>
    <submittedName>
        <fullName evidence="2">Ca-activated chloride channel family protein</fullName>
    </submittedName>
    <submittedName>
        <fullName evidence="3">VWA domain-containing protein</fullName>
    </submittedName>
</protein>
<reference evidence="2 5" key="2">
    <citation type="submission" date="2020-08" db="EMBL/GenBank/DDBJ databases">
        <title>Genomic Encyclopedia of Type Strains, Phase IV (KMG-IV): sequencing the most valuable type-strain genomes for metagenomic binning, comparative biology and taxonomic classification.</title>
        <authorList>
            <person name="Goeker M."/>
        </authorList>
    </citation>
    <scope>NUCLEOTIDE SEQUENCE [LARGE SCALE GENOMIC DNA]</scope>
    <source>
        <strain evidence="2 5">DSM 12421</strain>
    </source>
</reference>
<name>A0A650CFK6_SULOH</name>